<dbReference type="PANTHER" id="PTHR21011:SF1">
    <property type="entry name" value="SMALL RIBOSOMAL SUBUNIT PROTEIN BS6M"/>
    <property type="match status" value="1"/>
</dbReference>
<dbReference type="Pfam" id="PF01250">
    <property type="entry name" value="Ribosomal_S6"/>
    <property type="match status" value="1"/>
</dbReference>
<dbReference type="InterPro" id="IPR000529">
    <property type="entry name" value="Ribosomal_bS6"/>
</dbReference>
<dbReference type="InterPro" id="IPR035980">
    <property type="entry name" value="Ribosomal_bS6_sf"/>
</dbReference>
<dbReference type="CDD" id="cd15465">
    <property type="entry name" value="bS6_mito"/>
    <property type="match status" value="1"/>
</dbReference>
<dbReference type="AlphaFoldDB" id="A0AA84Z428"/>
<evidence type="ECO:0000256" key="1">
    <source>
        <dbReference type="ARBA" id="ARBA00009512"/>
    </source>
</evidence>
<sequence length="218" mass="25155">MFCLICLKMRKGNHLVSYCNFILFCVPRRFFSSASLFKYYHTPLGLLFIFVTSKRFFLRGGSLTAIEDNAQRKSSNIGHTMSNVIRYEMSLIIKALGTPGIKDALKRHLKGMLDNGAHLFNVENLGLRRLPNVFHVQGERQYEGHYFLINFNAPHDSLNQIRKMARKDSDIIKCFAALKDDGWVPPCSLPNAADCEFGEIRNPNYEKTARRRHGYRLY</sequence>
<comment type="similarity">
    <text evidence="1">Belongs to the bacterial ribosomal protein bS6 family.</text>
</comment>
<dbReference type="GO" id="GO:0005763">
    <property type="term" value="C:mitochondrial small ribosomal subunit"/>
    <property type="evidence" value="ECO:0007669"/>
    <property type="project" value="TreeGrafter"/>
</dbReference>
<dbReference type="Gene3D" id="3.30.70.60">
    <property type="match status" value="1"/>
</dbReference>
<accession>A0AA84Z428</accession>
<dbReference type="GO" id="GO:0003735">
    <property type="term" value="F:structural constituent of ribosome"/>
    <property type="evidence" value="ECO:0007669"/>
    <property type="project" value="InterPro"/>
</dbReference>
<reference evidence="5" key="1">
    <citation type="submission" date="2023-11" db="UniProtKB">
        <authorList>
            <consortium name="WormBaseParasite"/>
        </authorList>
    </citation>
    <scope>IDENTIFICATION</scope>
</reference>
<dbReference type="WBParaSite" id="SMRG1_11030.1">
    <property type="protein sequence ID" value="SMRG1_11030.1"/>
    <property type="gene ID" value="SMRG1_11030"/>
</dbReference>
<name>A0AA84Z428_9TREM</name>
<dbReference type="InterPro" id="IPR014717">
    <property type="entry name" value="Transl_elong_EF1B/ribsomal_bS6"/>
</dbReference>
<proteinExistence type="inferred from homology"/>
<organism evidence="4 5">
    <name type="scientific">Schistosoma margrebowiei</name>
    <dbReference type="NCBI Taxonomy" id="48269"/>
    <lineage>
        <taxon>Eukaryota</taxon>
        <taxon>Metazoa</taxon>
        <taxon>Spiralia</taxon>
        <taxon>Lophotrochozoa</taxon>
        <taxon>Platyhelminthes</taxon>
        <taxon>Trematoda</taxon>
        <taxon>Digenea</taxon>
        <taxon>Strigeidida</taxon>
        <taxon>Schistosomatoidea</taxon>
        <taxon>Schistosomatidae</taxon>
        <taxon>Schistosoma</taxon>
    </lineage>
</organism>
<evidence type="ECO:0000256" key="3">
    <source>
        <dbReference type="ARBA" id="ARBA00035365"/>
    </source>
</evidence>
<evidence type="ECO:0000256" key="2">
    <source>
        <dbReference type="ARBA" id="ARBA00035170"/>
    </source>
</evidence>
<evidence type="ECO:0000313" key="4">
    <source>
        <dbReference type="Proteomes" id="UP000050790"/>
    </source>
</evidence>
<protein>
    <recommendedName>
        <fullName evidence="2">Small ribosomal subunit protein bS6m</fullName>
    </recommendedName>
    <alternativeName>
        <fullName evidence="3">28S ribosomal protein S6, mitochondrial</fullName>
    </alternativeName>
</protein>
<dbReference type="GO" id="GO:0070181">
    <property type="term" value="F:small ribosomal subunit rRNA binding"/>
    <property type="evidence" value="ECO:0007669"/>
    <property type="project" value="TreeGrafter"/>
</dbReference>
<dbReference type="Proteomes" id="UP000050790">
    <property type="component" value="Unassembled WGS sequence"/>
</dbReference>
<dbReference type="GO" id="GO:0006412">
    <property type="term" value="P:translation"/>
    <property type="evidence" value="ECO:0007669"/>
    <property type="project" value="InterPro"/>
</dbReference>
<dbReference type="SUPFAM" id="SSF54995">
    <property type="entry name" value="Ribosomal protein S6"/>
    <property type="match status" value="1"/>
</dbReference>
<dbReference type="PANTHER" id="PTHR21011">
    <property type="entry name" value="MITOCHONDRIAL 28S RIBOSOMAL PROTEIN S6"/>
    <property type="match status" value="1"/>
</dbReference>
<evidence type="ECO:0000313" key="5">
    <source>
        <dbReference type="WBParaSite" id="SMRG1_11030.1"/>
    </source>
</evidence>